<evidence type="ECO:0000313" key="1">
    <source>
        <dbReference type="EMBL" id="TCO43013.1"/>
    </source>
</evidence>
<reference evidence="1 2" key="1">
    <citation type="journal article" date="2015" name="Stand. Genomic Sci.">
        <title>Genomic Encyclopedia of Bacterial and Archaeal Type Strains, Phase III: the genomes of soil and plant-associated and newly described type strains.</title>
        <authorList>
            <person name="Whitman W.B."/>
            <person name="Woyke T."/>
            <person name="Klenk H.P."/>
            <person name="Zhou Y."/>
            <person name="Lilburn T.G."/>
            <person name="Beck B.J."/>
            <person name="De Vos P."/>
            <person name="Vandamme P."/>
            <person name="Eisen J.A."/>
            <person name="Garrity G."/>
            <person name="Hugenholtz P."/>
            <person name="Kyrpides N.C."/>
        </authorList>
    </citation>
    <scope>NUCLEOTIDE SEQUENCE [LARGE SCALE GENOMIC DNA]</scope>
    <source>
        <strain evidence="1 2">A3</strain>
    </source>
</reference>
<proteinExistence type="predicted"/>
<accession>A0A4R2IEC4</accession>
<keyword evidence="2" id="KW-1185">Reference proteome</keyword>
<sequence length="58" mass="6240">MRMRGMPARGRNDQVGSPHFAHADRLLCSMAAFKQHVAFGFRLGNPVAGTGKDAQLTG</sequence>
<name>A0A4R2IEC4_9GAMM</name>
<dbReference type="EMBL" id="SLWQ01000001">
    <property type="protein sequence ID" value="TCO43013.1"/>
    <property type="molecule type" value="Genomic_DNA"/>
</dbReference>
<comment type="caution">
    <text evidence="1">The sequence shown here is derived from an EMBL/GenBank/DDBJ whole genome shotgun (WGS) entry which is preliminary data.</text>
</comment>
<organism evidence="1 2">
    <name type="scientific">Dokdonella fugitiva</name>
    <dbReference type="NCBI Taxonomy" id="328517"/>
    <lineage>
        <taxon>Bacteria</taxon>
        <taxon>Pseudomonadati</taxon>
        <taxon>Pseudomonadota</taxon>
        <taxon>Gammaproteobacteria</taxon>
        <taxon>Lysobacterales</taxon>
        <taxon>Rhodanobacteraceae</taxon>
        <taxon>Dokdonella</taxon>
    </lineage>
</organism>
<dbReference type="Proteomes" id="UP000294862">
    <property type="component" value="Unassembled WGS sequence"/>
</dbReference>
<protein>
    <submittedName>
        <fullName evidence="1">Uncharacterized protein</fullName>
    </submittedName>
</protein>
<dbReference type="AlphaFoldDB" id="A0A4R2IEC4"/>
<gene>
    <name evidence="1" type="ORF">EV148_101426</name>
</gene>
<evidence type="ECO:0000313" key="2">
    <source>
        <dbReference type="Proteomes" id="UP000294862"/>
    </source>
</evidence>